<organism evidence="7 8">
    <name type="scientific">Belliella baltica (strain DSM 15883 / CIP 108006 / LMG 21964 / BA134)</name>
    <dbReference type="NCBI Taxonomy" id="866536"/>
    <lineage>
        <taxon>Bacteria</taxon>
        <taxon>Pseudomonadati</taxon>
        <taxon>Bacteroidota</taxon>
        <taxon>Cytophagia</taxon>
        <taxon>Cytophagales</taxon>
        <taxon>Cyclobacteriaceae</taxon>
        <taxon>Belliella</taxon>
    </lineage>
</organism>
<gene>
    <name evidence="7" type="ordered locus">Belba_3828</name>
</gene>
<evidence type="ECO:0000256" key="4">
    <source>
        <dbReference type="ARBA" id="ARBA00022723"/>
    </source>
</evidence>
<evidence type="ECO:0000256" key="2">
    <source>
        <dbReference type="ARBA" id="ARBA00006706"/>
    </source>
</evidence>
<dbReference type="GO" id="GO:0004659">
    <property type="term" value="F:prenyltransferase activity"/>
    <property type="evidence" value="ECO:0007669"/>
    <property type="project" value="InterPro"/>
</dbReference>
<evidence type="ECO:0000256" key="1">
    <source>
        <dbReference type="ARBA" id="ARBA00001946"/>
    </source>
</evidence>
<dbReference type="PANTHER" id="PTHR12001:SF85">
    <property type="entry name" value="SHORT CHAIN ISOPRENYL DIPHOSPHATE SYNTHASE"/>
    <property type="match status" value="1"/>
</dbReference>
<dbReference type="RefSeq" id="WP_014774243.1">
    <property type="nucleotide sequence ID" value="NC_018010.1"/>
</dbReference>
<protein>
    <submittedName>
        <fullName evidence="7">Geranylgeranyl pyrophosphate synthase</fullName>
    </submittedName>
</protein>
<dbReference type="SFLD" id="SFLDG01017">
    <property type="entry name" value="Polyprenyl_Transferase_Like"/>
    <property type="match status" value="1"/>
</dbReference>
<evidence type="ECO:0000256" key="3">
    <source>
        <dbReference type="ARBA" id="ARBA00022679"/>
    </source>
</evidence>
<comment type="similarity">
    <text evidence="2 6">Belongs to the FPP/GGPP synthase family.</text>
</comment>
<keyword evidence="8" id="KW-1185">Reference proteome</keyword>
<dbReference type="Gene3D" id="1.10.600.10">
    <property type="entry name" value="Farnesyl Diphosphate Synthase"/>
    <property type="match status" value="1"/>
</dbReference>
<dbReference type="PANTHER" id="PTHR12001">
    <property type="entry name" value="GERANYLGERANYL PYROPHOSPHATE SYNTHASE"/>
    <property type="match status" value="1"/>
</dbReference>
<dbReference type="OrthoDB" id="9805316at2"/>
<evidence type="ECO:0000313" key="8">
    <source>
        <dbReference type="Proteomes" id="UP000006050"/>
    </source>
</evidence>
<dbReference type="Pfam" id="PF00348">
    <property type="entry name" value="polyprenyl_synt"/>
    <property type="match status" value="1"/>
</dbReference>
<dbReference type="KEGG" id="bbd:Belba_3828"/>
<dbReference type="Proteomes" id="UP000006050">
    <property type="component" value="Chromosome"/>
</dbReference>
<dbReference type="HOGENOM" id="CLU_014015_2_1_10"/>
<dbReference type="eggNOG" id="COG0142">
    <property type="taxonomic scope" value="Bacteria"/>
</dbReference>
<evidence type="ECO:0000256" key="5">
    <source>
        <dbReference type="ARBA" id="ARBA00022842"/>
    </source>
</evidence>
<sequence length="331" mass="37470">MNQTTTPVSVSKLLQDLENHIQGFQYGNFPIELYEPISYIMSLGGKRIRPLLTLMAYSLYKEDYSSILTPASAVEVFHNFTLMHDDIMDDAPLRRGKATVHEKWNANTAILSGDVMLVKAYEMLVNVSPEKLPEALRLFNQTAAEVCEGQQHDMNFEKIETVLEEDYIDMIRQKTAVLLGFALQFGAILADAPREEAQKLYDFGVNIGIGFQLKDDLLDVYADQAKFGKQVGGDIIANKKTFLLIKAKELAQGELKNQLEDWLAKVDFDKQEKVKAVTSIYNQIGIKALTEAKMHDYFKKGFDQFNSLDVPIKSSFSALLELTEDLVHREK</sequence>
<dbReference type="SUPFAM" id="SSF48576">
    <property type="entry name" value="Terpenoid synthases"/>
    <property type="match status" value="1"/>
</dbReference>
<dbReference type="PROSITE" id="PS00723">
    <property type="entry name" value="POLYPRENYL_SYNTHASE_1"/>
    <property type="match status" value="1"/>
</dbReference>
<keyword evidence="5" id="KW-0460">Magnesium</keyword>
<keyword evidence="3 6" id="KW-0808">Transferase</keyword>
<comment type="cofactor">
    <cofactor evidence="1">
        <name>Mg(2+)</name>
        <dbReference type="ChEBI" id="CHEBI:18420"/>
    </cofactor>
</comment>
<evidence type="ECO:0000256" key="6">
    <source>
        <dbReference type="RuleBase" id="RU004466"/>
    </source>
</evidence>
<dbReference type="InterPro" id="IPR000092">
    <property type="entry name" value="Polyprenyl_synt"/>
</dbReference>
<dbReference type="CDD" id="cd00685">
    <property type="entry name" value="Trans_IPPS_HT"/>
    <property type="match status" value="1"/>
</dbReference>
<dbReference type="PATRIC" id="fig|866536.3.peg.3955"/>
<dbReference type="AlphaFoldDB" id="I3ZAP2"/>
<dbReference type="GO" id="GO:0046872">
    <property type="term" value="F:metal ion binding"/>
    <property type="evidence" value="ECO:0007669"/>
    <property type="project" value="UniProtKB-KW"/>
</dbReference>
<dbReference type="InterPro" id="IPR033749">
    <property type="entry name" value="Polyprenyl_synt_CS"/>
</dbReference>
<dbReference type="GO" id="GO:0008299">
    <property type="term" value="P:isoprenoid biosynthetic process"/>
    <property type="evidence" value="ECO:0007669"/>
    <property type="project" value="InterPro"/>
</dbReference>
<dbReference type="PROSITE" id="PS00444">
    <property type="entry name" value="POLYPRENYL_SYNTHASE_2"/>
    <property type="match status" value="1"/>
</dbReference>
<dbReference type="InterPro" id="IPR008949">
    <property type="entry name" value="Isoprenoid_synthase_dom_sf"/>
</dbReference>
<proteinExistence type="inferred from homology"/>
<evidence type="ECO:0000313" key="7">
    <source>
        <dbReference type="EMBL" id="AFL86310.1"/>
    </source>
</evidence>
<keyword evidence="4" id="KW-0479">Metal-binding</keyword>
<reference evidence="8" key="1">
    <citation type="submission" date="2012-06" db="EMBL/GenBank/DDBJ databases">
        <title>The complete genome of Belliella baltica DSM 15883.</title>
        <authorList>
            <person name="Lucas S."/>
            <person name="Copeland A."/>
            <person name="Lapidus A."/>
            <person name="Goodwin L."/>
            <person name="Pitluck S."/>
            <person name="Peters L."/>
            <person name="Mikhailova N."/>
            <person name="Davenport K."/>
            <person name="Kyrpides N."/>
            <person name="Mavromatis K."/>
            <person name="Pagani I."/>
            <person name="Ivanova N."/>
            <person name="Ovchinnikova G."/>
            <person name="Zeytun A."/>
            <person name="Detter J.C."/>
            <person name="Han C."/>
            <person name="Land M."/>
            <person name="Hauser L."/>
            <person name="Markowitz V."/>
            <person name="Cheng J.-F."/>
            <person name="Hugenholtz P."/>
            <person name="Woyke T."/>
            <person name="Wu D."/>
            <person name="Tindall B."/>
            <person name="Pomrenke H."/>
            <person name="Brambilla E."/>
            <person name="Klenk H.-P."/>
            <person name="Eisen J.A."/>
        </authorList>
    </citation>
    <scope>NUCLEOTIDE SEQUENCE [LARGE SCALE GENOMIC DNA]</scope>
    <source>
        <strain evidence="8">DSM 15883 / CIP 108006 / LMG 21964 / BA134</strain>
    </source>
</reference>
<dbReference type="EMBL" id="CP003281">
    <property type="protein sequence ID" value="AFL86310.1"/>
    <property type="molecule type" value="Genomic_DNA"/>
</dbReference>
<dbReference type="STRING" id="866536.Belba_3828"/>
<accession>I3ZAP2</accession>
<dbReference type="SFLD" id="SFLDS00005">
    <property type="entry name" value="Isoprenoid_Synthase_Type_I"/>
    <property type="match status" value="1"/>
</dbReference>
<name>I3ZAP2_BELBD</name>